<sequence length="397" mass="44783">MFNQIDLLPDDPIFGLNILFSQDTRPEKVNLGIGAYKDEWGNPVVLSSVRKAEQLLLEQKLDKEYPPMEGVVDFIQTSLKLVFGSNHFLLKDKRIAAIQSVGGTGALRIGAEFYKEIASGPVFLSTPTWPNHLQIFRSAGMQVNFYPYYSEETHGFDFDRMCAAIRTMPPKSLIILHACCHNPTGVDPTFEQWKILSELIKEHQLVPFFDFAYQGFGANLEQDAQAIRLFAEEGHEMFVASSYSKNFGLYGERVGTLAIVTPDASTALKVKSHLKQRIRSSYSMPPLHGARIVSTIVQSLSLQQEWLQELEKMRSRIRNIRKAFVNRLSEAYCALDFSFMNEQLGMFSFSGLDEKQVLALRDQYGIYTPLNGRINVAGLNSSNLDYVVQAVSQIVKS</sequence>
<evidence type="ECO:0000256" key="7">
    <source>
        <dbReference type="RuleBase" id="RU000481"/>
    </source>
</evidence>
<evidence type="ECO:0000256" key="5">
    <source>
        <dbReference type="ARBA" id="ARBA00022679"/>
    </source>
</evidence>
<evidence type="ECO:0000256" key="6">
    <source>
        <dbReference type="ARBA" id="ARBA00022898"/>
    </source>
</evidence>
<proteinExistence type="inferred from homology"/>
<dbReference type="InterPro" id="IPR004838">
    <property type="entry name" value="NHTrfase_class1_PyrdxlP-BS"/>
</dbReference>
<evidence type="ECO:0000259" key="8">
    <source>
        <dbReference type="Pfam" id="PF00155"/>
    </source>
</evidence>
<dbReference type="InterPro" id="IPR015424">
    <property type="entry name" value="PyrdxlP-dep_Trfase"/>
</dbReference>
<dbReference type="CDD" id="cd00609">
    <property type="entry name" value="AAT_like"/>
    <property type="match status" value="1"/>
</dbReference>
<dbReference type="PROSITE" id="PS00105">
    <property type="entry name" value="AA_TRANSFER_CLASS_1"/>
    <property type="match status" value="1"/>
</dbReference>
<organism evidence="9 10">
    <name type="scientific">Parachlamydia acanthamoebae</name>
    <dbReference type="NCBI Taxonomy" id="83552"/>
    <lineage>
        <taxon>Bacteria</taxon>
        <taxon>Pseudomonadati</taxon>
        <taxon>Chlamydiota</taxon>
        <taxon>Chlamydiia</taxon>
        <taxon>Parachlamydiales</taxon>
        <taxon>Parachlamydiaceae</taxon>
        <taxon>Parachlamydia</taxon>
    </lineage>
</organism>
<dbReference type="PATRIC" id="fig|83552.4.peg.2418"/>
<feature type="domain" description="Aminotransferase class I/classII large" evidence="8">
    <location>
        <begin position="27"/>
        <end position="391"/>
    </location>
</feature>
<dbReference type="FunFam" id="3.40.640.10:FF:000015">
    <property type="entry name" value="Aspartate aminotransferase"/>
    <property type="match status" value="1"/>
</dbReference>
<comment type="subunit">
    <text evidence="3">Homodimer.</text>
</comment>
<comment type="cofactor">
    <cofactor evidence="1 7">
        <name>pyridoxal 5'-phosphate</name>
        <dbReference type="ChEBI" id="CHEBI:597326"/>
    </cofactor>
</comment>
<dbReference type="Gene3D" id="3.90.1150.10">
    <property type="entry name" value="Aspartate Aminotransferase, domain 1"/>
    <property type="match status" value="1"/>
</dbReference>
<dbReference type="InterPro" id="IPR000796">
    <property type="entry name" value="Asp_trans"/>
</dbReference>
<dbReference type="PANTHER" id="PTHR11879">
    <property type="entry name" value="ASPARTATE AMINOTRANSFERASE"/>
    <property type="match status" value="1"/>
</dbReference>
<gene>
    <name evidence="9" type="primary">aspC</name>
    <name evidence="9" type="ORF">DB43_AG00260</name>
</gene>
<accession>A0A0C1E8K5</accession>
<dbReference type="EC" id="2.6.1.-" evidence="7"/>
<dbReference type="PANTHER" id="PTHR11879:SF22">
    <property type="entry name" value="ASPARTATE AMINOTRANSFERASE, MITOCHONDRIAL"/>
    <property type="match status" value="1"/>
</dbReference>
<dbReference type="GO" id="GO:0042802">
    <property type="term" value="F:identical protein binding"/>
    <property type="evidence" value="ECO:0007669"/>
    <property type="project" value="TreeGrafter"/>
</dbReference>
<dbReference type="OMA" id="VGACTIV"/>
<evidence type="ECO:0000256" key="2">
    <source>
        <dbReference type="ARBA" id="ARBA00007441"/>
    </source>
</evidence>
<keyword evidence="6" id="KW-0663">Pyridoxal phosphate</keyword>
<protein>
    <recommendedName>
        <fullName evidence="7">Aminotransferase</fullName>
        <ecNumber evidence="7">2.6.1.-</ecNumber>
    </recommendedName>
</protein>
<dbReference type="PRINTS" id="PR00799">
    <property type="entry name" value="TRANSAMINASE"/>
</dbReference>
<dbReference type="GO" id="GO:0030170">
    <property type="term" value="F:pyridoxal phosphate binding"/>
    <property type="evidence" value="ECO:0007669"/>
    <property type="project" value="InterPro"/>
</dbReference>
<evidence type="ECO:0000256" key="1">
    <source>
        <dbReference type="ARBA" id="ARBA00001933"/>
    </source>
</evidence>
<dbReference type="InterPro" id="IPR015421">
    <property type="entry name" value="PyrdxlP-dep_Trfase_major"/>
</dbReference>
<evidence type="ECO:0000256" key="3">
    <source>
        <dbReference type="ARBA" id="ARBA00011738"/>
    </source>
</evidence>
<dbReference type="GO" id="GO:0006520">
    <property type="term" value="P:amino acid metabolic process"/>
    <property type="evidence" value="ECO:0007669"/>
    <property type="project" value="InterPro"/>
</dbReference>
<dbReference type="Proteomes" id="UP000031307">
    <property type="component" value="Unassembled WGS sequence"/>
</dbReference>
<dbReference type="Pfam" id="PF00155">
    <property type="entry name" value="Aminotran_1_2"/>
    <property type="match status" value="1"/>
</dbReference>
<dbReference type="InterPro" id="IPR004839">
    <property type="entry name" value="Aminotransferase_I/II_large"/>
</dbReference>
<dbReference type="InterPro" id="IPR015422">
    <property type="entry name" value="PyrdxlP-dep_Trfase_small"/>
</dbReference>
<comment type="similarity">
    <text evidence="2 7">Belongs to the class-I pyridoxal-phosphate-dependent aminotransferase family.</text>
</comment>
<dbReference type="GO" id="GO:0008483">
    <property type="term" value="F:transaminase activity"/>
    <property type="evidence" value="ECO:0007669"/>
    <property type="project" value="UniProtKB-KW"/>
</dbReference>
<comment type="caution">
    <text evidence="9">The sequence shown here is derived from an EMBL/GenBank/DDBJ whole genome shotgun (WGS) entry which is preliminary data.</text>
</comment>
<dbReference type="NCBIfam" id="NF006719">
    <property type="entry name" value="PRK09257.1"/>
    <property type="match status" value="1"/>
</dbReference>
<keyword evidence="4 7" id="KW-0032">Aminotransferase</keyword>
<dbReference type="Gene3D" id="3.40.640.10">
    <property type="entry name" value="Type I PLP-dependent aspartate aminotransferase-like (Major domain)"/>
    <property type="match status" value="1"/>
</dbReference>
<reference evidence="9 10" key="1">
    <citation type="journal article" date="2014" name="Mol. Biol. Evol.">
        <title>Massive expansion of Ubiquitination-related gene families within the Chlamydiae.</title>
        <authorList>
            <person name="Domman D."/>
            <person name="Collingro A."/>
            <person name="Lagkouvardos I."/>
            <person name="Gehre L."/>
            <person name="Weinmaier T."/>
            <person name="Rattei T."/>
            <person name="Subtil A."/>
            <person name="Horn M."/>
        </authorList>
    </citation>
    <scope>NUCLEOTIDE SEQUENCE [LARGE SCALE GENOMIC DNA]</scope>
    <source>
        <strain evidence="9 10">OEW1</strain>
    </source>
</reference>
<name>A0A0C1E8K5_9BACT</name>
<evidence type="ECO:0000313" key="9">
    <source>
        <dbReference type="EMBL" id="KIA76448.1"/>
    </source>
</evidence>
<keyword evidence="5 7" id="KW-0808">Transferase</keyword>
<evidence type="ECO:0000313" key="10">
    <source>
        <dbReference type="Proteomes" id="UP000031307"/>
    </source>
</evidence>
<dbReference type="SUPFAM" id="SSF53383">
    <property type="entry name" value="PLP-dependent transferases"/>
    <property type="match status" value="1"/>
</dbReference>
<dbReference type="AlphaFoldDB" id="A0A0C1E8K5"/>
<dbReference type="RefSeq" id="WP_013924146.1">
    <property type="nucleotide sequence ID" value="NZ_BAWW01000066.1"/>
</dbReference>
<evidence type="ECO:0000256" key="4">
    <source>
        <dbReference type="ARBA" id="ARBA00022576"/>
    </source>
</evidence>
<dbReference type="EMBL" id="JSAM01000117">
    <property type="protein sequence ID" value="KIA76448.1"/>
    <property type="molecule type" value="Genomic_DNA"/>
</dbReference>